<name>A0ABX9KEJ1_9FUSO</name>
<dbReference type="EMBL" id="QUAJ01000024">
    <property type="protein sequence ID" value="REI40097.1"/>
    <property type="molecule type" value="Genomic_DNA"/>
</dbReference>
<dbReference type="InterPro" id="IPR021279">
    <property type="entry name" value="DUF2721"/>
</dbReference>
<protein>
    <submittedName>
        <fullName evidence="2">DUF2721 domain-containing protein</fullName>
    </submittedName>
</protein>
<keyword evidence="3" id="KW-1185">Reference proteome</keyword>
<keyword evidence="1" id="KW-0472">Membrane</keyword>
<dbReference type="Proteomes" id="UP000263486">
    <property type="component" value="Unassembled WGS sequence"/>
</dbReference>
<evidence type="ECO:0000313" key="3">
    <source>
        <dbReference type="Proteomes" id="UP000263486"/>
    </source>
</evidence>
<gene>
    <name evidence="2" type="ORF">DYH56_12170</name>
</gene>
<organism evidence="2 3">
    <name type="scientific">Psychrilyobacter piezotolerans</name>
    <dbReference type="NCBI Taxonomy" id="2293438"/>
    <lineage>
        <taxon>Bacteria</taxon>
        <taxon>Fusobacteriati</taxon>
        <taxon>Fusobacteriota</taxon>
        <taxon>Fusobacteriia</taxon>
        <taxon>Fusobacteriales</taxon>
        <taxon>Fusobacteriaceae</taxon>
        <taxon>Psychrilyobacter</taxon>
    </lineage>
</organism>
<feature type="transmembrane region" description="Helical" evidence="1">
    <location>
        <begin position="6"/>
        <end position="28"/>
    </location>
</feature>
<dbReference type="Pfam" id="PF11026">
    <property type="entry name" value="DUF2721"/>
    <property type="match status" value="1"/>
</dbReference>
<reference evidence="2 3" key="1">
    <citation type="submission" date="2018-08" db="EMBL/GenBank/DDBJ databases">
        <title>Draft genome sequence of Psychrilyobacter sp. strain SD5 isolated from Black Sea water.</title>
        <authorList>
            <person name="Yadav S."/>
            <person name="Villanueva L."/>
            <person name="Damste J.S.S."/>
        </authorList>
    </citation>
    <scope>NUCLEOTIDE SEQUENCE [LARGE SCALE GENOMIC DNA]</scope>
    <source>
        <strain evidence="2 3">SD5</strain>
    </source>
</reference>
<evidence type="ECO:0000313" key="2">
    <source>
        <dbReference type="EMBL" id="REI40097.1"/>
    </source>
</evidence>
<proteinExistence type="predicted"/>
<feature type="transmembrane region" description="Helical" evidence="1">
    <location>
        <begin position="69"/>
        <end position="89"/>
    </location>
</feature>
<keyword evidence="1" id="KW-1133">Transmembrane helix</keyword>
<keyword evidence="1" id="KW-0812">Transmembrane</keyword>
<sequence>MQLTLTTPALIFSTISLLLLAYTSRFLALANLIRSLHSQASQEINRVDILMPQIENLRLRVKIIKNMQLIAIISLFFCVFSMFLIFLQQMILAEFAFAVSLILLMISLSLSAIEINISVKALNIELSQCVGDRCKLVK</sequence>
<dbReference type="RefSeq" id="WP_114643146.1">
    <property type="nucleotide sequence ID" value="NZ_JAACIO010000039.1"/>
</dbReference>
<accession>A0ABX9KEJ1</accession>
<evidence type="ECO:0000256" key="1">
    <source>
        <dbReference type="SAM" id="Phobius"/>
    </source>
</evidence>
<feature type="transmembrane region" description="Helical" evidence="1">
    <location>
        <begin position="95"/>
        <end position="113"/>
    </location>
</feature>
<comment type="caution">
    <text evidence="2">The sequence shown here is derived from an EMBL/GenBank/DDBJ whole genome shotgun (WGS) entry which is preliminary data.</text>
</comment>